<dbReference type="PATRIC" id="fig|1618552.3.peg.1035"/>
<reference evidence="2 3" key="1">
    <citation type="journal article" date="2015" name="Nature">
        <title>rRNA introns, odd ribosomes, and small enigmatic genomes across a large radiation of phyla.</title>
        <authorList>
            <person name="Brown C.T."/>
            <person name="Hug L.A."/>
            <person name="Thomas B.C."/>
            <person name="Sharon I."/>
            <person name="Castelle C.J."/>
            <person name="Singh A."/>
            <person name="Wilkins M.J."/>
            <person name="Williams K.H."/>
            <person name="Banfield J.F."/>
        </authorList>
    </citation>
    <scope>NUCLEOTIDE SEQUENCE [LARGE SCALE GENOMIC DNA]</scope>
</reference>
<evidence type="ECO:0000259" key="1">
    <source>
        <dbReference type="SMART" id="SM01321"/>
    </source>
</evidence>
<dbReference type="SMART" id="SM01321">
    <property type="entry name" value="Y1_Tnp"/>
    <property type="match status" value="1"/>
</dbReference>
<comment type="caution">
    <text evidence="2">The sequence shown here is derived from an EMBL/GenBank/DDBJ whole genome shotgun (WGS) entry which is preliminary data.</text>
</comment>
<dbReference type="PANTHER" id="PTHR34322:SF2">
    <property type="entry name" value="TRANSPOSASE IS200-LIKE DOMAIN-CONTAINING PROTEIN"/>
    <property type="match status" value="1"/>
</dbReference>
<dbReference type="GO" id="GO:0003677">
    <property type="term" value="F:DNA binding"/>
    <property type="evidence" value="ECO:0007669"/>
    <property type="project" value="InterPro"/>
</dbReference>
<dbReference type="InterPro" id="IPR036515">
    <property type="entry name" value="Transposase_17_sf"/>
</dbReference>
<organism evidence="2 3">
    <name type="scientific">Candidatus Woesebacteria bacterium GW2011_GWA1_39_8</name>
    <dbReference type="NCBI Taxonomy" id="1618552"/>
    <lineage>
        <taxon>Bacteria</taxon>
        <taxon>Candidatus Woeseibacteriota</taxon>
    </lineage>
</organism>
<dbReference type="GO" id="GO:0006313">
    <property type="term" value="P:DNA transposition"/>
    <property type="evidence" value="ECO:0007669"/>
    <property type="project" value="InterPro"/>
</dbReference>
<protein>
    <recommendedName>
        <fullName evidence="1">Transposase IS200-like domain-containing protein</fullName>
    </recommendedName>
</protein>
<feature type="domain" description="Transposase IS200-like" evidence="1">
    <location>
        <begin position="7"/>
        <end position="153"/>
    </location>
</feature>
<dbReference type="Gene3D" id="3.30.70.1290">
    <property type="entry name" value="Transposase IS200-like"/>
    <property type="match status" value="1"/>
</dbReference>
<dbReference type="PANTHER" id="PTHR34322">
    <property type="entry name" value="TRANSPOSASE, Y1_TNP DOMAIN-CONTAINING"/>
    <property type="match status" value="1"/>
</dbReference>
<dbReference type="InterPro" id="IPR002686">
    <property type="entry name" value="Transposase_17"/>
</dbReference>
<gene>
    <name evidence="2" type="ORF">UT61_C0051G0007</name>
</gene>
<dbReference type="SUPFAM" id="SSF143422">
    <property type="entry name" value="Transposase IS200-like"/>
    <property type="match status" value="1"/>
</dbReference>
<dbReference type="EMBL" id="LBXL01000051">
    <property type="protein sequence ID" value="KKR28395.1"/>
    <property type="molecule type" value="Genomic_DNA"/>
</dbReference>
<dbReference type="AlphaFoldDB" id="A0A0G0S142"/>
<name>A0A0G0S142_9BACT</name>
<dbReference type="GO" id="GO:0004803">
    <property type="term" value="F:transposase activity"/>
    <property type="evidence" value="ECO:0007669"/>
    <property type="project" value="InterPro"/>
</dbReference>
<evidence type="ECO:0000313" key="2">
    <source>
        <dbReference type="EMBL" id="KKR28395.1"/>
    </source>
</evidence>
<dbReference type="Proteomes" id="UP000034793">
    <property type="component" value="Unassembled WGS sequence"/>
</dbReference>
<proteinExistence type="predicted"/>
<dbReference type="Pfam" id="PF01797">
    <property type="entry name" value="Y1_Tnp"/>
    <property type="match status" value="1"/>
</dbReference>
<evidence type="ECO:0000313" key="3">
    <source>
        <dbReference type="Proteomes" id="UP000034793"/>
    </source>
</evidence>
<sequence>MRKDLLVNGEIYHVFVRSIADFIIFNNNDEFNRITQLIKYYQSDNPLRLSDFLDLKIVQKEGFNNSLSFITKDKDKLVQIIAFCFMPTHIHLLLKQLTKNGISDYMRKILDGYTRYFNTIHKRKGPLWEGKFRNVLVKTDEQLIHLTRYIHLNPVSAALANKPEDWEYSSYAEYLSEDQCNSMCLFSNIIDIQPSSYRKFVNDQISYQRDLAIIKHQTIDS</sequence>
<accession>A0A0G0S142</accession>